<comment type="caution">
    <text evidence="1">The sequence shown here is derived from an EMBL/GenBank/DDBJ whole genome shotgun (WGS) entry which is preliminary data.</text>
</comment>
<name>A0A0V1BFZ8_TRISP</name>
<dbReference type="AlphaFoldDB" id="A0A0V1BFZ8"/>
<protein>
    <submittedName>
        <fullName evidence="1">Uncharacterized protein</fullName>
    </submittedName>
</protein>
<dbReference type="InParanoid" id="A0A0V1BFZ8"/>
<evidence type="ECO:0000313" key="2">
    <source>
        <dbReference type="Proteomes" id="UP000054776"/>
    </source>
</evidence>
<organism evidence="1 2">
    <name type="scientific">Trichinella spiralis</name>
    <name type="common">Trichina worm</name>
    <dbReference type="NCBI Taxonomy" id="6334"/>
    <lineage>
        <taxon>Eukaryota</taxon>
        <taxon>Metazoa</taxon>
        <taxon>Ecdysozoa</taxon>
        <taxon>Nematoda</taxon>
        <taxon>Enoplea</taxon>
        <taxon>Dorylaimia</taxon>
        <taxon>Trichinellida</taxon>
        <taxon>Trichinellidae</taxon>
        <taxon>Trichinella</taxon>
    </lineage>
</organism>
<dbReference type="OrthoDB" id="10543932at2759"/>
<dbReference type="EMBL" id="JYDH01000047">
    <property type="protein sequence ID" value="KRY36005.1"/>
    <property type="molecule type" value="Genomic_DNA"/>
</dbReference>
<gene>
    <name evidence="1" type="ORF">T01_10366</name>
</gene>
<reference evidence="1 2" key="1">
    <citation type="submission" date="2015-01" db="EMBL/GenBank/DDBJ databases">
        <title>Evolution of Trichinella species and genotypes.</title>
        <authorList>
            <person name="Korhonen P.K."/>
            <person name="Edoardo P."/>
            <person name="Giuseppe L.R."/>
            <person name="Gasser R.B."/>
        </authorList>
    </citation>
    <scope>NUCLEOTIDE SEQUENCE [LARGE SCALE GENOMIC DNA]</scope>
    <source>
        <strain evidence="1">ISS3</strain>
    </source>
</reference>
<evidence type="ECO:0000313" key="1">
    <source>
        <dbReference type="EMBL" id="KRY36005.1"/>
    </source>
</evidence>
<sequence length="206" mass="23471">MPDFCCSAICEFILLFVLKGNVYNKMFTISAVQINYISENLTFNSEDSSVPIKAGTDIVLADHVLPGFLKRELSELFLHFIFMAFDRYLSDAEYKQCATHFKMSKSIHSSCDAFHLHFKSSHSIQHCVYHLYEYDHIWTGIMKSNRRRCSIRGTVAALLLLYKVLHIARITSKQSKRIGIAVHSAAMVADVTVQMIKSGMTTISKY</sequence>
<proteinExistence type="predicted"/>
<keyword evidence="2" id="KW-1185">Reference proteome</keyword>
<accession>A0A0V1BFZ8</accession>
<dbReference type="Proteomes" id="UP000054776">
    <property type="component" value="Unassembled WGS sequence"/>
</dbReference>